<gene>
    <name evidence="10" type="ORF">ILEXP_LOCUS14958</name>
</gene>
<dbReference type="InterPro" id="IPR009057">
    <property type="entry name" value="Homeodomain-like_sf"/>
</dbReference>
<keyword evidence="5" id="KW-0804">Transcription</keyword>
<feature type="region of interest" description="Disordered" evidence="7">
    <location>
        <begin position="115"/>
        <end position="187"/>
    </location>
</feature>
<dbReference type="GO" id="GO:0005634">
    <property type="term" value="C:nucleus"/>
    <property type="evidence" value="ECO:0007669"/>
    <property type="project" value="UniProtKB-SubCell"/>
</dbReference>
<keyword evidence="11" id="KW-1185">Reference proteome</keyword>
<evidence type="ECO:0000313" key="10">
    <source>
        <dbReference type="EMBL" id="CAK9147085.1"/>
    </source>
</evidence>
<feature type="domain" description="Myb-like" evidence="8">
    <location>
        <begin position="62"/>
        <end position="112"/>
    </location>
</feature>
<dbReference type="InterPro" id="IPR015495">
    <property type="entry name" value="Myb_TF_plants"/>
</dbReference>
<keyword evidence="6" id="KW-0539">Nucleus</keyword>
<evidence type="ECO:0000259" key="9">
    <source>
        <dbReference type="PROSITE" id="PS51294"/>
    </source>
</evidence>
<dbReference type="InterPro" id="IPR001005">
    <property type="entry name" value="SANT/Myb"/>
</dbReference>
<evidence type="ECO:0000256" key="6">
    <source>
        <dbReference type="ARBA" id="ARBA00023242"/>
    </source>
</evidence>
<organism evidence="10 11">
    <name type="scientific">Ilex paraguariensis</name>
    <name type="common">yerba mate</name>
    <dbReference type="NCBI Taxonomy" id="185542"/>
    <lineage>
        <taxon>Eukaryota</taxon>
        <taxon>Viridiplantae</taxon>
        <taxon>Streptophyta</taxon>
        <taxon>Embryophyta</taxon>
        <taxon>Tracheophyta</taxon>
        <taxon>Spermatophyta</taxon>
        <taxon>Magnoliopsida</taxon>
        <taxon>eudicotyledons</taxon>
        <taxon>Gunneridae</taxon>
        <taxon>Pentapetalae</taxon>
        <taxon>asterids</taxon>
        <taxon>campanulids</taxon>
        <taxon>Aquifoliales</taxon>
        <taxon>Aquifoliaceae</taxon>
        <taxon>Ilex</taxon>
    </lineage>
</organism>
<proteinExistence type="predicted"/>
<dbReference type="PROSITE" id="PS50090">
    <property type="entry name" value="MYB_LIKE"/>
    <property type="match status" value="2"/>
</dbReference>
<feature type="domain" description="HTH myb-type" evidence="9">
    <location>
        <begin position="9"/>
        <end position="61"/>
    </location>
</feature>
<feature type="compositionally biased region" description="Basic and acidic residues" evidence="7">
    <location>
        <begin position="123"/>
        <end position="135"/>
    </location>
</feature>
<dbReference type="SMART" id="SM00717">
    <property type="entry name" value="SANT"/>
    <property type="match status" value="2"/>
</dbReference>
<evidence type="ECO:0000256" key="4">
    <source>
        <dbReference type="ARBA" id="ARBA00023125"/>
    </source>
</evidence>
<dbReference type="InterPro" id="IPR017930">
    <property type="entry name" value="Myb_dom"/>
</dbReference>
<dbReference type="CDD" id="cd00167">
    <property type="entry name" value="SANT"/>
    <property type="match status" value="2"/>
</dbReference>
<dbReference type="SUPFAM" id="SSF46689">
    <property type="entry name" value="Homeodomain-like"/>
    <property type="match status" value="1"/>
</dbReference>
<feature type="domain" description="HTH myb-type" evidence="9">
    <location>
        <begin position="62"/>
        <end position="116"/>
    </location>
</feature>
<feature type="domain" description="Myb-like" evidence="8">
    <location>
        <begin position="9"/>
        <end position="61"/>
    </location>
</feature>
<dbReference type="PROSITE" id="PS51294">
    <property type="entry name" value="HTH_MYB"/>
    <property type="match status" value="2"/>
</dbReference>
<evidence type="ECO:0000256" key="1">
    <source>
        <dbReference type="ARBA" id="ARBA00004123"/>
    </source>
</evidence>
<evidence type="ECO:0000256" key="7">
    <source>
        <dbReference type="SAM" id="MobiDB-lite"/>
    </source>
</evidence>
<dbReference type="PANTHER" id="PTHR10641">
    <property type="entry name" value="MYB FAMILY TRANSCRIPTION FACTOR"/>
    <property type="match status" value="1"/>
</dbReference>
<dbReference type="GO" id="GO:0003677">
    <property type="term" value="F:DNA binding"/>
    <property type="evidence" value="ECO:0007669"/>
    <property type="project" value="UniProtKB-KW"/>
</dbReference>
<evidence type="ECO:0000256" key="2">
    <source>
        <dbReference type="ARBA" id="ARBA00022737"/>
    </source>
</evidence>
<sequence>MVRTPCCDKAGLKKGTWTPDEDRKLIAYITHYGCWNWRQLPKYAGLSRCGKSCRLRWMNYLRPNIKRGNYSKEEQDLIIQLHKSLGNRWSIIAAHLPGRTDNEIKNHWHTYLKKRSKQNSTCDEPKVSSDDHSHGETSSTDQPSPLNPENHRILESCPLSPQLVSGEFSTSTTDSAGENGRELGRDDDVSPAEIFAEPVGDFWTEPFLEDDYNSMNDFVAPFVDPGLLYPPSPITGVEFSCSDGLYNDQNYALNW</sequence>
<evidence type="ECO:0000256" key="5">
    <source>
        <dbReference type="ARBA" id="ARBA00023163"/>
    </source>
</evidence>
<reference evidence="10 11" key="1">
    <citation type="submission" date="2024-02" db="EMBL/GenBank/DDBJ databases">
        <authorList>
            <person name="Vignale AGUSTIN F."/>
            <person name="Sosa J E."/>
            <person name="Modenutti C."/>
        </authorList>
    </citation>
    <scope>NUCLEOTIDE SEQUENCE [LARGE SCALE GENOMIC DNA]</scope>
</reference>
<dbReference type="Pfam" id="PF00249">
    <property type="entry name" value="Myb_DNA-binding"/>
    <property type="match status" value="2"/>
</dbReference>
<evidence type="ECO:0000259" key="8">
    <source>
        <dbReference type="PROSITE" id="PS50090"/>
    </source>
</evidence>
<dbReference type="Gene3D" id="1.10.10.60">
    <property type="entry name" value="Homeodomain-like"/>
    <property type="match status" value="2"/>
</dbReference>
<keyword evidence="4" id="KW-0238">DNA-binding</keyword>
<accession>A0ABC8RR96</accession>
<dbReference type="EMBL" id="CAUOFW020001642">
    <property type="protein sequence ID" value="CAK9147085.1"/>
    <property type="molecule type" value="Genomic_DNA"/>
</dbReference>
<keyword evidence="3" id="KW-0805">Transcription regulation</keyword>
<protein>
    <submittedName>
        <fullName evidence="10">Uncharacterized protein</fullName>
    </submittedName>
</protein>
<keyword evidence="2" id="KW-0677">Repeat</keyword>
<dbReference type="AlphaFoldDB" id="A0ABC8RR96"/>
<dbReference type="FunFam" id="1.10.10.60:FF:000015">
    <property type="entry name" value="Transcription factor RAX3"/>
    <property type="match status" value="1"/>
</dbReference>
<evidence type="ECO:0000313" key="11">
    <source>
        <dbReference type="Proteomes" id="UP001642360"/>
    </source>
</evidence>
<dbReference type="Proteomes" id="UP001642360">
    <property type="component" value="Unassembled WGS sequence"/>
</dbReference>
<feature type="compositionally biased region" description="Polar residues" evidence="7">
    <location>
        <begin position="167"/>
        <end position="176"/>
    </location>
</feature>
<evidence type="ECO:0000256" key="3">
    <source>
        <dbReference type="ARBA" id="ARBA00023015"/>
    </source>
</evidence>
<comment type="subcellular location">
    <subcellularLocation>
        <location evidence="1">Nucleus</location>
    </subcellularLocation>
</comment>
<comment type="caution">
    <text evidence="10">The sequence shown here is derived from an EMBL/GenBank/DDBJ whole genome shotgun (WGS) entry which is preliminary data.</text>
</comment>
<name>A0ABC8RR96_9AQUA</name>
<dbReference type="PANTHER" id="PTHR10641:SF1418">
    <property type="entry name" value="MYB-RELATED TRANSCRIPTION FACTOR"/>
    <property type="match status" value="1"/>
</dbReference>